<feature type="non-terminal residue" evidence="1">
    <location>
        <position position="91"/>
    </location>
</feature>
<organism evidence="1 2">
    <name type="scientific">Bucco capensis</name>
    <name type="common">collared puffbird</name>
    <dbReference type="NCBI Taxonomy" id="135168"/>
    <lineage>
        <taxon>Eukaryota</taxon>
        <taxon>Metazoa</taxon>
        <taxon>Chordata</taxon>
        <taxon>Craniata</taxon>
        <taxon>Vertebrata</taxon>
        <taxon>Euteleostomi</taxon>
        <taxon>Archelosauria</taxon>
        <taxon>Archosauria</taxon>
        <taxon>Dinosauria</taxon>
        <taxon>Saurischia</taxon>
        <taxon>Theropoda</taxon>
        <taxon>Coelurosauria</taxon>
        <taxon>Aves</taxon>
        <taxon>Neognathae</taxon>
        <taxon>Neoaves</taxon>
        <taxon>Telluraves</taxon>
        <taxon>Coraciimorphae</taxon>
        <taxon>Piciformes</taxon>
        <taxon>Bucconidae</taxon>
        <taxon>Bucco</taxon>
    </lineage>
</organism>
<comment type="caution">
    <text evidence="1">The sequence shown here is derived from an EMBL/GenBank/DDBJ whole genome shotgun (WGS) entry which is preliminary data.</text>
</comment>
<dbReference type="Proteomes" id="UP000534107">
    <property type="component" value="Unassembled WGS sequence"/>
</dbReference>
<gene>
    <name evidence="1" type="primary">Tnfrsf18</name>
    <name evidence="1" type="ORF">BUCCAP_R06703</name>
</gene>
<dbReference type="GO" id="GO:0045785">
    <property type="term" value="P:positive regulation of cell adhesion"/>
    <property type="evidence" value="ECO:0007669"/>
    <property type="project" value="TreeGrafter"/>
</dbReference>
<dbReference type="PRINTS" id="PR01968">
    <property type="entry name" value="TNFACTORR18"/>
</dbReference>
<proteinExistence type="predicted"/>
<protein>
    <submittedName>
        <fullName evidence="1">TNR18 factor</fullName>
    </submittedName>
</protein>
<dbReference type="OrthoDB" id="9374769at2759"/>
<dbReference type="InterPro" id="IPR053107">
    <property type="entry name" value="TNFRSF18"/>
</dbReference>
<dbReference type="GO" id="GO:0005031">
    <property type="term" value="F:tumor necrosis factor receptor activity"/>
    <property type="evidence" value="ECO:0007669"/>
    <property type="project" value="InterPro"/>
</dbReference>
<dbReference type="GO" id="GO:0009897">
    <property type="term" value="C:external side of plasma membrane"/>
    <property type="evidence" value="ECO:0007669"/>
    <property type="project" value="TreeGrafter"/>
</dbReference>
<evidence type="ECO:0000313" key="2">
    <source>
        <dbReference type="Proteomes" id="UP000534107"/>
    </source>
</evidence>
<dbReference type="GO" id="GO:0043066">
    <property type="term" value="P:negative regulation of apoptotic process"/>
    <property type="evidence" value="ECO:0007669"/>
    <property type="project" value="InterPro"/>
</dbReference>
<dbReference type="Gene3D" id="2.10.50.10">
    <property type="entry name" value="Tumor Necrosis Factor Receptor, subunit A, domain 2"/>
    <property type="match status" value="1"/>
</dbReference>
<dbReference type="EMBL" id="VWZO01005705">
    <property type="protein sequence ID" value="NXH12497.1"/>
    <property type="molecule type" value="Genomic_DNA"/>
</dbReference>
<evidence type="ECO:0000313" key="1">
    <source>
        <dbReference type="EMBL" id="NXH12497.1"/>
    </source>
</evidence>
<name>A0A7K9HFL4_9PICI</name>
<dbReference type="PANTHER" id="PTHR47388">
    <property type="entry name" value="TUMOR NECROSIS FACTOR RECEPTOR SUPERFAMILY MEMBER 18"/>
    <property type="match status" value="1"/>
</dbReference>
<reference evidence="1 2" key="1">
    <citation type="submission" date="2019-09" db="EMBL/GenBank/DDBJ databases">
        <title>Bird 10,000 Genomes (B10K) Project - Family phase.</title>
        <authorList>
            <person name="Zhang G."/>
        </authorList>
    </citation>
    <scope>NUCLEOTIDE SEQUENCE [LARGE SCALE GENOMIC DNA]</scope>
    <source>
        <strain evidence="1">B10K-DU-001-16</strain>
        <tissue evidence="1">Muscle</tissue>
    </source>
</reference>
<feature type="non-terminal residue" evidence="1">
    <location>
        <position position="1"/>
    </location>
</feature>
<dbReference type="InterPro" id="IPR022318">
    <property type="entry name" value="TNFR_18"/>
</dbReference>
<keyword evidence="2" id="KW-1185">Reference proteome</keyword>
<dbReference type="PANTHER" id="PTHR47388:SF1">
    <property type="entry name" value="TUMOR NECROSIS FACTOR RECEPTOR SUPERFAMILY MEMBER 18"/>
    <property type="match status" value="1"/>
</dbReference>
<dbReference type="AlphaFoldDB" id="A0A7K9HFL4"/>
<accession>A0A7K9HFL4</accession>
<sequence>PCQEIKDRDCRCPPRYSCSDIACDRCLKLPDCAEGQELVKQGFVHFMFKCKPCEMGTYSNVKNGWCQNWTDCEGSGFLTIKQGNRTHNAVC</sequence>